<evidence type="ECO:0000256" key="4">
    <source>
        <dbReference type="ARBA" id="ARBA00022777"/>
    </source>
</evidence>
<keyword evidence="6" id="KW-0119">Carbohydrate metabolism</keyword>
<comment type="catalytic activity">
    <reaction evidence="8">
        <text>3-dehydro-D-erythronate + ATP = 3-dehydro-4-O-phospho-D-erythronate + ADP + H(+)</text>
        <dbReference type="Rhea" id="RHEA:52556"/>
        <dbReference type="ChEBI" id="CHEBI:15378"/>
        <dbReference type="ChEBI" id="CHEBI:30616"/>
        <dbReference type="ChEBI" id="CHEBI:57958"/>
        <dbReference type="ChEBI" id="CHEBI:136593"/>
        <dbReference type="ChEBI" id="CHEBI:456216"/>
        <dbReference type="EC" id="2.7.1.217"/>
    </reaction>
</comment>
<feature type="domain" description="Four-carbon acid sugar kinase nucleotide binding" evidence="14">
    <location>
        <begin position="256"/>
        <end position="413"/>
    </location>
</feature>
<evidence type="ECO:0000256" key="12">
    <source>
        <dbReference type="ARBA" id="ARBA00041377"/>
    </source>
</evidence>
<keyword evidence="4 15" id="KW-0418">Kinase</keyword>
<evidence type="ECO:0000313" key="15">
    <source>
        <dbReference type="EMBL" id="NIA67431.1"/>
    </source>
</evidence>
<protein>
    <recommendedName>
        <fullName evidence="11">3-oxo-tetronate kinase</fullName>
        <ecNumber evidence="10">2.7.1.217</ecNumber>
    </recommendedName>
    <alternativeName>
        <fullName evidence="12">3-dehydrotetronate 4-kinase</fullName>
    </alternativeName>
</protein>
<evidence type="ECO:0000256" key="10">
    <source>
        <dbReference type="ARBA" id="ARBA00039095"/>
    </source>
</evidence>
<comment type="catalytic activity">
    <reaction evidence="7">
        <text>3-dehydro-L-erythronate + ATP = 3-dehydro-4-O-phospho-L-erythronate + ADP + H(+)</text>
        <dbReference type="Rhea" id="RHEA:52552"/>
        <dbReference type="ChEBI" id="CHEBI:15378"/>
        <dbReference type="ChEBI" id="CHEBI:30616"/>
        <dbReference type="ChEBI" id="CHEBI:136592"/>
        <dbReference type="ChEBI" id="CHEBI:136670"/>
        <dbReference type="ChEBI" id="CHEBI:456216"/>
        <dbReference type="EC" id="2.7.1.217"/>
    </reaction>
</comment>
<evidence type="ECO:0000256" key="7">
    <source>
        <dbReference type="ARBA" id="ARBA00035898"/>
    </source>
</evidence>
<dbReference type="Pfam" id="PF17042">
    <property type="entry name" value="NBD_C"/>
    <property type="match status" value="1"/>
</dbReference>
<dbReference type="Pfam" id="PF07005">
    <property type="entry name" value="SBD_N"/>
    <property type="match status" value="1"/>
</dbReference>
<keyword evidence="5" id="KW-0067">ATP-binding</keyword>
<evidence type="ECO:0000313" key="16">
    <source>
        <dbReference type="Proteomes" id="UP000761264"/>
    </source>
</evidence>
<evidence type="ECO:0000256" key="11">
    <source>
        <dbReference type="ARBA" id="ARBA00039461"/>
    </source>
</evidence>
<evidence type="ECO:0000256" key="8">
    <source>
        <dbReference type="ARBA" id="ARBA00036346"/>
    </source>
</evidence>
<comment type="similarity">
    <text evidence="1">Belongs to the four-carbon acid sugar kinase family.</text>
</comment>
<dbReference type="Proteomes" id="UP000761264">
    <property type="component" value="Unassembled WGS sequence"/>
</dbReference>
<dbReference type="Gene3D" id="3.40.50.10840">
    <property type="entry name" value="Putative sugar-binding, N-terminal domain"/>
    <property type="match status" value="1"/>
</dbReference>
<dbReference type="NCBIfam" id="NF043035">
    <property type="entry name" value="OxoTetrKin"/>
    <property type="match status" value="1"/>
</dbReference>
<evidence type="ECO:0000259" key="13">
    <source>
        <dbReference type="Pfam" id="PF07005"/>
    </source>
</evidence>
<feature type="domain" description="Four-carbon acid sugar kinase N-terminal" evidence="13">
    <location>
        <begin position="3"/>
        <end position="228"/>
    </location>
</feature>
<dbReference type="InterPro" id="IPR042213">
    <property type="entry name" value="NBD_C_sf"/>
</dbReference>
<evidence type="ECO:0000256" key="5">
    <source>
        <dbReference type="ARBA" id="ARBA00022840"/>
    </source>
</evidence>
<keyword evidence="3" id="KW-0547">Nucleotide-binding</keyword>
<keyword evidence="16" id="KW-1185">Reference proteome</keyword>
<dbReference type="GO" id="GO:0016301">
    <property type="term" value="F:kinase activity"/>
    <property type="evidence" value="ECO:0007669"/>
    <property type="project" value="UniProtKB-KW"/>
</dbReference>
<dbReference type="InterPro" id="IPR037051">
    <property type="entry name" value="4-carb_acid_sugar_kinase_N_sf"/>
</dbReference>
<accession>A0A967EUN0</accession>
<dbReference type="AlphaFoldDB" id="A0A967EUN0"/>
<comment type="caution">
    <text evidence="15">The sequence shown here is derived from an EMBL/GenBank/DDBJ whole genome shotgun (WGS) entry which is preliminary data.</text>
</comment>
<sequence>MLLGCIADDLTGATDLALMLVRGGMRTVQVVGVPEDPARLPEADAIVVALKSRTTPPEEAVAESLASAEALLAAGARQLFFKYCSTFDSTDRGNIGPVTDALMERLGCAFTLACPAFPGNQRTVYQGHLFVGSTLLSDSPLKDHPLTPMHDSNLVSVLSRQTRHKVSLVPFETVEAGPESIAEGFDRARAEGAGIAIVDAVSDRHLFAIGAAAADLPLVTGGSGVAIGLPENFRRQGLLTESDPLAGFAAPPGKAAILAGSCSAATRGQVAQARAAGIPAYQIDPLELSSGVVSPRTMLDWASQQDGERPFMIFSTATPDSIRQVQDALGRDKAGSLVEDALAEVAAGLVGQGVRRFIVAGGETSGAVVNGLKLQALEIGPEIDPGVPWTRSGGETPLALALKSGNFGAPDFFVKAWDLLL</sequence>
<gene>
    <name evidence="15" type="ORF">HBA54_02385</name>
</gene>
<reference evidence="15" key="1">
    <citation type="submission" date="2020-03" db="EMBL/GenBank/DDBJ databases">
        <title>Genome of Pelagibius litoralis DSM 21314T.</title>
        <authorList>
            <person name="Wang G."/>
        </authorList>
    </citation>
    <scope>NUCLEOTIDE SEQUENCE</scope>
    <source>
        <strain evidence="15">DSM 21314</strain>
    </source>
</reference>
<comment type="function">
    <text evidence="9">Catalyzes the ATP-dependent phosphorylation of 3-oxo-tetronate to 3-oxo-tetronate 4-phosphate.</text>
</comment>
<proteinExistence type="inferred from homology"/>
<evidence type="ECO:0000256" key="6">
    <source>
        <dbReference type="ARBA" id="ARBA00023277"/>
    </source>
</evidence>
<dbReference type="EMBL" id="JAAQPH010000002">
    <property type="protein sequence ID" value="NIA67431.1"/>
    <property type="molecule type" value="Genomic_DNA"/>
</dbReference>
<dbReference type="RefSeq" id="WP_167221002.1">
    <property type="nucleotide sequence ID" value="NZ_JAAQPH010000002.1"/>
</dbReference>
<dbReference type="Gene3D" id="3.40.980.20">
    <property type="entry name" value="Four-carbon acid sugar kinase, nucleotide binding domain"/>
    <property type="match status" value="1"/>
</dbReference>
<organism evidence="15 16">
    <name type="scientific">Pelagibius litoralis</name>
    <dbReference type="NCBI Taxonomy" id="374515"/>
    <lineage>
        <taxon>Bacteria</taxon>
        <taxon>Pseudomonadati</taxon>
        <taxon>Pseudomonadota</taxon>
        <taxon>Alphaproteobacteria</taxon>
        <taxon>Rhodospirillales</taxon>
        <taxon>Rhodovibrionaceae</taxon>
        <taxon>Pelagibius</taxon>
    </lineage>
</organism>
<dbReference type="InterPro" id="IPR031475">
    <property type="entry name" value="NBD_C"/>
</dbReference>
<evidence type="ECO:0000256" key="1">
    <source>
        <dbReference type="ARBA" id="ARBA00005715"/>
    </source>
</evidence>
<dbReference type="SUPFAM" id="SSF142764">
    <property type="entry name" value="YgbK-like"/>
    <property type="match status" value="1"/>
</dbReference>
<keyword evidence="2" id="KW-0808">Transferase</keyword>
<dbReference type="EC" id="2.7.1.217" evidence="10"/>
<dbReference type="InterPro" id="IPR050007">
    <property type="entry name" value="OtnK"/>
</dbReference>
<evidence type="ECO:0000256" key="2">
    <source>
        <dbReference type="ARBA" id="ARBA00022679"/>
    </source>
</evidence>
<dbReference type="GO" id="GO:0005524">
    <property type="term" value="F:ATP binding"/>
    <property type="evidence" value="ECO:0007669"/>
    <property type="project" value="UniProtKB-KW"/>
</dbReference>
<evidence type="ECO:0000256" key="3">
    <source>
        <dbReference type="ARBA" id="ARBA00022741"/>
    </source>
</evidence>
<evidence type="ECO:0000259" key="14">
    <source>
        <dbReference type="Pfam" id="PF17042"/>
    </source>
</evidence>
<dbReference type="InterPro" id="IPR010737">
    <property type="entry name" value="4-carb_acid_sugar_kinase_N"/>
</dbReference>
<name>A0A967EUN0_9PROT</name>
<evidence type="ECO:0000256" key="9">
    <source>
        <dbReference type="ARBA" id="ARBA00037335"/>
    </source>
</evidence>